<dbReference type="InParanoid" id="A0A078A4W6"/>
<organism evidence="3 4">
    <name type="scientific">Stylonychia lemnae</name>
    <name type="common">Ciliate</name>
    <dbReference type="NCBI Taxonomy" id="5949"/>
    <lineage>
        <taxon>Eukaryota</taxon>
        <taxon>Sar</taxon>
        <taxon>Alveolata</taxon>
        <taxon>Ciliophora</taxon>
        <taxon>Intramacronucleata</taxon>
        <taxon>Spirotrichea</taxon>
        <taxon>Stichotrichia</taxon>
        <taxon>Sporadotrichida</taxon>
        <taxon>Oxytrichidae</taxon>
        <taxon>Stylonychinae</taxon>
        <taxon>Stylonychia</taxon>
    </lineage>
</organism>
<keyword evidence="4" id="KW-1185">Reference proteome</keyword>
<evidence type="ECO:0000313" key="3">
    <source>
        <dbReference type="EMBL" id="CDW77305.1"/>
    </source>
</evidence>
<feature type="transmembrane region" description="Helical" evidence="2">
    <location>
        <begin position="916"/>
        <end position="937"/>
    </location>
</feature>
<feature type="transmembrane region" description="Helical" evidence="2">
    <location>
        <begin position="882"/>
        <end position="904"/>
    </location>
</feature>
<dbReference type="Proteomes" id="UP000039865">
    <property type="component" value="Unassembled WGS sequence"/>
</dbReference>
<proteinExistence type="predicted"/>
<evidence type="ECO:0000256" key="2">
    <source>
        <dbReference type="SAM" id="Phobius"/>
    </source>
</evidence>
<gene>
    <name evidence="3" type="primary">Contig236.g271</name>
    <name evidence="3" type="ORF">STYLEM_6265</name>
</gene>
<name>A0A078A4W6_STYLE</name>
<dbReference type="SUPFAM" id="SSF101898">
    <property type="entry name" value="NHL repeat"/>
    <property type="match status" value="1"/>
</dbReference>
<feature type="region of interest" description="Disordered" evidence="1">
    <location>
        <begin position="596"/>
        <end position="618"/>
    </location>
</feature>
<sequence length="1014" mass="114143">MIMISFCNIFLVRNLGSDRNLMHEDLTYCFQQIPTYSYPQVLGGLNGFTEFNCITQDSTFSTLIIGGYSNSNDIVDQLNTPIMIKINQNSGSVIWSQQYQSTSSIVRPQTIQVCNIQQGSQNYIVGMSKSPEFAIFIMDFATGLLQKTLYEFNSDASFKQITRSPGGIYMDSSNKIYAVSTESDKVKVYSFVYDQAALTINPIIYINYGNALTKYVSVFTLLESDYSAIYFTGSYNQNPAIIKVNLQTGGSLLGFSLQASGSSAQQQMGRFSKFTQGLITNQIGCAQNLGTTVFDIAFVFITEIATIQTLSKSWYLTMTEATKCTDLRYSSSIAYYLLSQDGSARNLFGQLDTSASTTTLSMTQLQLSSTQSTLFSQNAFIDASGSFFYYVGSLTKISSHSYSQRLAFVMKFPQNNPLLPSNAVVSMTATYQSLFLLGKITTPISLTISSNSENVILKDPLSYTSSELILIDKQEVPPNFQTYQNIGTITPSSVQSQIYTVAEPALVINYADFTYSVSCQETLQWTYSSKLSNGSDLPNWIQFTQLSVGNGFQFTIQTNDNSTFGIYQILLIGLLNSLYSGQTTFQLTVNSLQSSTQTTTTTTTTPNPTTTTPIPTTQTTFSSNLISNRAPYFETKLQDQILIFYDEQYILRFPKVIEPDQDLFEIKVVNQLESKLPDFITYHSNELFIKPSLPDIGDYVIIIIVKDDNTTYPMQNQYLIKLKVQGRQKYRDIQKPNISLPYSNGEIPSYQSILGSKDISIIYLNTQGKLKLEFSQALLQNRNIQDLIRNYLDIQTTDGENQVKSWHAIETINDYNKIEIQIEFLNDKNISMGQIQDQLQVSVNLTQNSQLIQVFKLIPPQEQNLEFNSIINDITTNTISTVLYGSIGINMLIGTSLQLVWGMVNTLQLVSHTPLFSIPYTAEILIFLKAVFTVVTFDPFNSSQHLQKIFQLRPVDEYEDFNDRFEFLGYDNSNFIYLIGPPILLLIFNIGLILIFALIRLVKSSKLRKIDEYL</sequence>
<protein>
    <recommendedName>
        <fullName evidence="5">Cadg domain containing protein</fullName>
    </recommendedName>
</protein>
<keyword evidence="2" id="KW-0812">Transmembrane</keyword>
<evidence type="ECO:0008006" key="5">
    <source>
        <dbReference type="Google" id="ProtNLM"/>
    </source>
</evidence>
<evidence type="ECO:0000313" key="4">
    <source>
        <dbReference type="Proteomes" id="UP000039865"/>
    </source>
</evidence>
<keyword evidence="2" id="KW-0472">Membrane</keyword>
<reference evidence="3 4" key="1">
    <citation type="submission" date="2014-06" db="EMBL/GenBank/DDBJ databases">
        <authorList>
            <person name="Swart Estienne"/>
        </authorList>
    </citation>
    <scope>NUCLEOTIDE SEQUENCE [LARGE SCALE GENOMIC DNA]</scope>
    <source>
        <strain evidence="3 4">130c</strain>
    </source>
</reference>
<dbReference type="EMBL" id="CCKQ01006021">
    <property type="protein sequence ID" value="CDW77305.1"/>
    <property type="molecule type" value="Genomic_DNA"/>
</dbReference>
<keyword evidence="2" id="KW-1133">Transmembrane helix</keyword>
<accession>A0A078A4W6</accession>
<dbReference type="AlphaFoldDB" id="A0A078A4W6"/>
<evidence type="ECO:0000256" key="1">
    <source>
        <dbReference type="SAM" id="MobiDB-lite"/>
    </source>
</evidence>
<feature type="transmembrane region" description="Helical" evidence="2">
    <location>
        <begin position="975"/>
        <end position="999"/>
    </location>
</feature>